<evidence type="ECO:0000313" key="2">
    <source>
        <dbReference type="EMBL" id="ENN84461.1"/>
    </source>
</evidence>
<organism evidence="2 3">
    <name type="scientific">Rhizobium freirei PRF 81</name>
    <dbReference type="NCBI Taxonomy" id="363754"/>
    <lineage>
        <taxon>Bacteria</taxon>
        <taxon>Pseudomonadati</taxon>
        <taxon>Pseudomonadota</taxon>
        <taxon>Alphaproteobacteria</taxon>
        <taxon>Hyphomicrobiales</taxon>
        <taxon>Rhizobiaceae</taxon>
        <taxon>Rhizobium/Agrobacterium group</taxon>
        <taxon>Rhizobium</taxon>
    </lineage>
</organism>
<comment type="caution">
    <text evidence="2">The sequence shown here is derived from an EMBL/GenBank/DDBJ whole genome shotgun (WGS) entry which is preliminary data.</text>
</comment>
<name>N6UUK9_9HYPH</name>
<feature type="region of interest" description="Disordered" evidence="1">
    <location>
        <begin position="1"/>
        <end position="20"/>
    </location>
</feature>
<evidence type="ECO:0000256" key="1">
    <source>
        <dbReference type="SAM" id="MobiDB-lite"/>
    </source>
</evidence>
<reference evidence="2 3" key="1">
    <citation type="journal article" date="2012" name="BMC Genomics">
        <title>Genomic basis of broad host range and environmental adaptability of Rhizobium tropici CIAT 899 and Rhizobium sp. PRF 81 which are used in inoculants for common bean (Phaseolus vulgaris L.).</title>
        <authorList>
            <person name="Ormeno-Orrillo E."/>
            <person name="Menna P."/>
            <person name="Almeida L.G."/>
            <person name="Ollero F.J."/>
            <person name="Nicolas M.F."/>
            <person name="Pains Rodrigues E."/>
            <person name="Shigueyoshi Nakatani A."/>
            <person name="Silva Batista J.S."/>
            <person name="Oliveira Chueire L.M."/>
            <person name="Souza R.C."/>
            <person name="Ribeiro Vasconcelos A.T."/>
            <person name="Megias M."/>
            <person name="Hungria M."/>
            <person name="Martinez-Romero E."/>
        </authorList>
    </citation>
    <scope>NUCLEOTIDE SEQUENCE [LARGE SCALE GENOMIC DNA]</scope>
    <source>
        <strain evidence="2 3">PRF 81</strain>
    </source>
</reference>
<accession>N6UUK9</accession>
<dbReference type="AlphaFoldDB" id="N6UUK9"/>
<keyword evidence="3" id="KW-1185">Reference proteome</keyword>
<dbReference type="EMBL" id="AQHN01000089">
    <property type="protein sequence ID" value="ENN84461.1"/>
    <property type="molecule type" value="Genomic_DNA"/>
</dbReference>
<sequence length="171" mass="17958">MDGQAGKTLAPGGNGPLLRTLRAGTAQDGANTRQKLARIEGFAEIIVGAHLQAENAIDILGLRRQHEDRHLAAGADAAAGRKAILARQHQIENDEIGKALGKDAVHRGSAVGGLHGKALAAQELLQERSNLAVVLDQKKRCGNHNPPCGAEGGFGNRETADVTNCNKSRPF</sequence>
<dbReference type="Proteomes" id="UP000012429">
    <property type="component" value="Unassembled WGS sequence"/>
</dbReference>
<evidence type="ECO:0000313" key="3">
    <source>
        <dbReference type="Proteomes" id="UP000012429"/>
    </source>
</evidence>
<protein>
    <submittedName>
        <fullName evidence="2">Uncharacterized protein</fullName>
    </submittedName>
</protein>
<proteinExistence type="predicted"/>
<gene>
    <name evidence="2" type="ORF">RHSP_82319</name>
</gene>